<dbReference type="AlphaFoldDB" id="F7NEG7"/>
<organism evidence="2 3">
    <name type="scientific">Acetonema longum DSM 6540</name>
    <dbReference type="NCBI Taxonomy" id="1009370"/>
    <lineage>
        <taxon>Bacteria</taxon>
        <taxon>Bacillati</taxon>
        <taxon>Bacillota</taxon>
        <taxon>Negativicutes</taxon>
        <taxon>Acetonemataceae</taxon>
        <taxon>Acetonema</taxon>
    </lineage>
</organism>
<sequence length="304" mass="34439">MRKCIALLVIGILFITFTAGCGSTSIPTDSKVKPVRVGSLTFSESVILAEMIKLLLEENLGYQVDHVTNLSTSTIAHQAMINKEIDISSRYTGTEMTGPLEMDQPIRDPEKAFDHVQNEYQKRFQQTWLKPYGFENTYALTVRRDVAEKYGLKKVSDLAKVAANMRLGTDTSFLEREGDGYAAFCQLYGFKFGQTFPMEIGLVYQAVKSQQVDVVIAYSTDSRVKSFDLVVLEDDKRFFPPYEAAILIRNETLEQYKGLKEELEKLSGKISTTTMTELNYKVDEQKLDPVKVAREFLQQQGLLK</sequence>
<dbReference type="CDD" id="cd13608">
    <property type="entry name" value="PBP2_OpuCC_like"/>
    <property type="match status" value="1"/>
</dbReference>
<accession>F7NEG7</accession>
<gene>
    <name evidence="2" type="ORF">ALO_02151</name>
</gene>
<proteinExistence type="predicted"/>
<dbReference type="EMBL" id="AFGF01000017">
    <property type="protein sequence ID" value="EGO65378.1"/>
    <property type="molecule type" value="Genomic_DNA"/>
</dbReference>
<keyword evidence="2" id="KW-0449">Lipoprotein</keyword>
<reference evidence="2 3" key="1">
    <citation type="journal article" date="2011" name="EMBO J.">
        <title>Structural diversity of bacterial flagellar motors.</title>
        <authorList>
            <person name="Chen S."/>
            <person name="Beeby M."/>
            <person name="Murphy G.E."/>
            <person name="Leadbetter J.R."/>
            <person name="Hendrixson D.R."/>
            <person name="Briegel A."/>
            <person name="Li Z."/>
            <person name="Shi J."/>
            <person name="Tocheva E.I."/>
            <person name="Muller A."/>
            <person name="Dobro M.J."/>
            <person name="Jensen G.J."/>
        </authorList>
    </citation>
    <scope>NUCLEOTIDE SEQUENCE [LARGE SCALE GENOMIC DNA]</scope>
    <source>
        <strain evidence="2 3">DSM 6540</strain>
    </source>
</reference>
<name>F7NEG7_9FIRM</name>
<dbReference type="GO" id="GO:0043190">
    <property type="term" value="C:ATP-binding cassette (ABC) transporter complex"/>
    <property type="evidence" value="ECO:0007669"/>
    <property type="project" value="InterPro"/>
</dbReference>
<feature type="domain" description="ABC-type glycine betaine transport system substrate-binding" evidence="1">
    <location>
        <begin position="33"/>
        <end position="299"/>
    </location>
</feature>
<dbReference type="eggNOG" id="COG1732">
    <property type="taxonomic scope" value="Bacteria"/>
</dbReference>
<dbReference type="OrthoDB" id="9801163at2"/>
<dbReference type="PROSITE" id="PS51257">
    <property type="entry name" value="PROKAR_LIPOPROTEIN"/>
    <property type="match status" value="1"/>
</dbReference>
<dbReference type="Gene3D" id="3.40.190.120">
    <property type="entry name" value="Osmoprotection protein (prox), domain 2"/>
    <property type="match status" value="1"/>
</dbReference>
<protein>
    <submittedName>
        <fullName evidence="2">Putative glycine betaine/carnitine/choline-binding lipoprotein</fullName>
    </submittedName>
</protein>
<dbReference type="Gene3D" id="3.40.190.10">
    <property type="entry name" value="Periplasmic binding protein-like II"/>
    <property type="match status" value="1"/>
</dbReference>
<dbReference type="SUPFAM" id="SSF53850">
    <property type="entry name" value="Periplasmic binding protein-like II"/>
    <property type="match status" value="1"/>
</dbReference>
<dbReference type="Pfam" id="PF04069">
    <property type="entry name" value="OpuAC"/>
    <property type="match status" value="1"/>
</dbReference>
<dbReference type="InterPro" id="IPR007210">
    <property type="entry name" value="ABC_Gly_betaine_transp_sub-bd"/>
</dbReference>
<dbReference type="Proteomes" id="UP000003240">
    <property type="component" value="Unassembled WGS sequence"/>
</dbReference>
<evidence type="ECO:0000313" key="2">
    <source>
        <dbReference type="EMBL" id="EGO65378.1"/>
    </source>
</evidence>
<evidence type="ECO:0000313" key="3">
    <source>
        <dbReference type="Proteomes" id="UP000003240"/>
    </source>
</evidence>
<comment type="caution">
    <text evidence="2">The sequence shown here is derived from an EMBL/GenBank/DDBJ whole genome shotgun (WGS) entry which is preliminary data.</text>
</comment>
<keyword evidence="3" id="KW-1185">Reference proteome</keyword>
<evidence type="ECO:0000259" key="1">
    <source>
        <dbReference type="Pfam" id="PF04069"/>
    </source>
</evidence>
<dbReference type="GO" id="GO:0022857">
    <property type="term" value="F:transmembrane transporter activity"/>
    <property type="evidence" value="ECO:0007669"/>
    <property type="project" value="InterPro"/>
</dbReference>
<dbReference type="STRING" id="1009370.ALO_02151"/>
<dbReference type="RefSeq" id="WP_004092340.1">
    <property type="nucleotide sequence ID" value="NZ_AFGF01000017.1"/>
</dbReference>